<dbReference type="AlphaFoldDB" id="A0A365XQS6"/>
<evidence type="ECO:0000313" key="2">
    <source>
        <dbReference type="EMBL" id="RBL88084.1"/>
    </source>
</evidence>
<evidence type="ECO:0000313" key="3">
    <source>
        <dbReference type="Proteomes" id="UP000253410"/>
    </source>
</evidence>
<comment type="caution">
    <text evidence="2">The sequence shown here is derived from an EMBL/GenBank/DDBJ whole genome shotgun (WGS) entry which is preliminary data.</text>
</comment>
<reference evidence="2 3" key="1">
    <citation type="submission" date="2018-05" db="EMBL/GenBank/DDBJ databases">
        <title>Chitinophaga sp. K3CV102501T nov., isolated from isolated from a monsoon evergreen broad-leaved forest soil.</title>
        <authorList>
            <person name="Lv Y."/>
        </authorList>
    </citation>
    <scope>NUCLEOTIDE SEQUENCE [LARGE SCALE GENOMIC DNA]</scope>
    <source>
        <strain evidence="2 3">GDMCC 1.1325</strain>
    </source>
</reference>
<gene>
    <name evidence="2" type="ORF">DF182_31650</name>
</gene>
<dbReference type="Proteomes" id="UP000253410">
    <property type="component" value="Unassembled WGS sequence"/>
</dbReference>
<name>A0A365XQS6_9BACT</name>
<keyword evidence="1" id="KW-0472">Membrane</keyword>
<sequence length="80" mass="9061">MLTGPQFLIFYILLIIATGTNILLAWQRQPAFARRLNAGCLLIGIARMIQGLYHHKPVGFLLLLLLLPMITAFTLRQDNK</sequence>
<feature type="transmembrane region" description="Helical" evidence="1">
    <location>
        <begin position="6"/>
        <end position="24"/>
    </location>
</feature>
<accession>A0A365XQS6</accession>
<feature type="transmembrane region" description="Helical" evidence="1">
    <location>
        <begin position="59"/>
        <end position="75"/>
    </location>
</feature>
<evidence type="ECO:0000256" key="1">
    <source>
        <dbReference type="SAM" id="Phobius"/>
    </source>
</evidence>
<dbReference type="EMBL" id="QFFJ01000003">
    <property type="protein sequence ID" value="RBL88084.1"/>
    <property type="molecule type" value="Genomic_DNA"/>
</dbReference>
<organism evidence="2 3">
    <name type="scientific">Chitinophaga flava</name>
    <dbReference type="NCBI Taxonomy" id="2259036"/>
    <lineage>
        <taxon>Bacteria</taxon>
        <taxon>Pseudomonadati</taxon>
        <taxon>Bacteroidota</taxon>
        <taxon>Chitinophagia</taxon>
        <taxon>Chitinophagales</taxon>
        <taxon>Chitinophagaceae</taxon>
        <taxon>Chitinophaga</taxon>
    </lineage>
</organism>
<protein>
    <submittedName>
        <fullName evidence="2">Uncharacterized protein</fullName>
    </submittedName>
</protein>
<keyword evidence="3" id="KW-1185">Reference proteome</keyword>
<keyword evidence="1" id="KW-1133">Transmembrane helix</keyword>
<keyword evidence="1" id="KW-0812">Transmembrane</keyword>
<proteinExistence type="predicted"/>